<organism evidence="12 13">
    <name type="scientific">Phycomyces blakesleeanus</name>
    <dbReference type="NCBI Taxonomy" id="4837"/>
    <lineage>
        <taxon>Eukaryota</taxon>
        <taxon>Fungi</taxon>
        <taxon>Fungi incertae sedis</taxon>
        <taxon>Mucoromycota</taxon>
        <taxon>Mucoromycotina</taxon>
        <taxon>Mucoromycetes</taxon>
        <taxon>Mucorales</taxon>
        <taxon>Phycomycetaceae</taxon>
        <taxon>Phycomyces</taxon>
    </lineage>
</organism>
<gene>
    <name evidence="12" type="ORF">J3Q64DRAFT_1747806</name>
</gene>
<keyword evidence="5 9" id="KW-1133">Transmembrane helix</keyword>
<evidence type="ECO:0000256" key="4">
    <source>
        <dbReference type="ARBA" id="ARBA00022692"/>
    </source>
</evidence>
<evidence type="ECO:0000256" key="1">
    <source>
        <dbReference type="ARBA" id="ARBA00004127"/>
    </source>
</evidence>
<feature type="compositionally biased region" description="Pro residues" evidence="8">
    <location>
        <begin position="620"/>
        <end position="630"/>
    </location>
</feature>
<feature type="compositionally biased region" description="Basic and acidic residues" evidence="8">
    <location>
        <begin position="56"/>
        <end position="69"/>
    </location>
</feature>
<feature type="transmembrane region" description="Helical" evidence="9">
    <location>
        <begin position="420"/>
        <end position="441"/>
    </location>
</feature>
<feature type="transmembrane region" description="Helical" evidence="9">
    <location>
        <begin position="232"/>
        <end position="257"/>
    </location>
</feature>
<feature type="domain" description="Sodium/calcium exchanger membrane region" evidence="10">
    <location>
        <begin position="355"/>
        <end position="481"/>
    </location>
</feature>
<feature type="transmembrane region" description="Helical" evidence="9">
    <location>
        <begin position="522"/>
        <end position="542"/>
    </location>
</feature>
<evidence type="ECO:0000313" key="12">
    <source>
        <dbReference type="EMBL" id="KAL0084474.1"/>
    </source>
</evidence>
<feature type="region of interest" description="Disordered" evidence="8">
    <location>
        <begin position="613"/>
        <end position="645"/>
    </location>
</feature>
<evidence type="ECO:0000259" key="10">
    <source>
        <dbReference type="Pfam" id="PF01699"/>
    </source>
</evidence>
<feature type="transmembrane region" description="Helical" evidence="9">
    <location>
        <begin position="316"/>
        <end position="337"/>
    </location>
</feature>
<keyword evidence="13" id="KW-1185">Reference proteome</keyword>
<dbReference type="InterPro" id="IPR004713">
    <property type="entry name" value="CaH_exchang"/>
</dbReference>
<dbReference type="PANTHER" id="PTHR31503">
    <property type="entry name" value="VACUOLAR CALCIUM ION TRANSPORTER"/>
    <property type="match status" value="1"/>
</dbReference>
<keyword evidence="6" id="KW-0406">Ion transport</keyword>
<reference evidence="12 13" key="1">
    <citation type="submission" date="2024-04" db="EMBL/GenBank/DDBJ databases">
        <title>Symmetric and asymmetric DNA N6-adenine methylation regulates different biological responses in Mucorales.</title>
        <authorList>
            <consortium name="Lawrence Berkeley National Laboratory"/>
            <person name="Lax C."/>
            <person name="Mondo S.J."/>
            <person name="Osorio-Concepcion M."/>
            <person name="Muszewska A."/>
            <person name="Corrochano-Luque M."/>
            <person name="Gutierrez G."/>
            <person name="Riley R."/>
            <person name="Lipzen A."/>
            <person name="Guo J."/>
            <person name="Hundley H."/>
            <person name="Amirebrahimi M."/>
            <person name="Ng V."/>
            <person name="Lorenzo-Gutierrez D."/>
            <person name="Binder U."/>
            <person name="Yang J."/>
            <person name="Song Y."/>
            <person name="Canovas D."/>
            <person name="Navarro E."/>
            <person name="Freitag M."/>
            <person name="Gabaldon T."/>
            <person name="Grigoriev I.V."/>
            <person name="Corrochano L.M."/>
            <person name="Nicolas F.E."/>
            <person name="Garre V."/>
        </authorList>
    </citation>
    <scope>NUCLEOTIDE SEQUENCE [LARGE SCALE GENOMIC DNA]</scope>
    <source>
        <strain evidence="12 13">L51</strain>
    </source>
</reference>
<feature type="transmembrane region" description="Helical" evidence="9">
    <location>
        <begin position="736"/>
        <end position="756"/>
    </location>
</feature>
<feature type="transmembrane region" description="Helical" evidence="9">
    <location>
        <begin position="768"/>
        <end position="790"/>
    </location>
</feature>
<protein>
    <submittedName>
        <fullName evidence="12">Sodium/calcium exchanger protein-domain-containing protein</fullName>
    </submittedName>
</protein>
<evidence type="ECO:0000256" key="9">
    <source>
        <dbReference type="SAM" id="Phobius"/>
    </source>
</evidence>
<evidence type="ECO:0000256" key="7">
    <source>
        <dbReference type="ARBA" id="ARBA00023136"/>
    </source>
</evidence>
<dbReference type="PANTHER" id="PTHR31503:SF10">
    <property type="entry name" value="VNX1 PROTEIN"/>
    <property type="match status" value="1"/>
</dbReference>
<evidence type="ECO:0000256" key="8">
    <source>
        <dbReference type="SAM" id="MobiDB-lite"/>
    </source>
</evidence>
<comment type="similarity">
    <text evidence="2">Belongs to the Ca(2+):cation antiporter (CaCA) (TC 2.A.19) family.</text>
</comment>
<comment type="subcellular location">
    <subcellularLocation>
        <location evidence="1">Endomembrane system</location>
        <topology evidence="1">Multi-pass membrane protein</topology>
    </subcellularLocation>
</comment>
<evidence type="ECO:0000259" key="11">
    <source>
        <dbReference type="Pfam" id="PF03733"/>
    </source>
</evidence>
<dbReference type="InterPro" id="IPR044880">
    <property type="entry name" value="NCX_ion-bd_dom_sf"/>
</dbReference>
<dbReference type="InterPro" id="IPR004837">
    <property type="entry name" value="NaCa_Exmemb"/>
</dbReference>
<evidence type="ECO:0000256" key="6">
    <source>
        <dbReference type="ARBA" id="ARBA00023065"/>
    </source>
</evidence>
<feature type="transmembrane region" description="Helical" evidence="9">
    <location>
        <begin position="830"/>
        <end position="850"/>
    </location>
</feature>
<feature type="transmembrane region" description="Helical" evidence="9">
    <location>
        <begin position="698"/>
        <end position="716"/>
    </location>
</feature>
<evidence type="ECO:0000256" key="2">
    <source>
        <dbReference type="ARBA" id="ARBA00008170"/>
    </source>
</evidence>
<feature type="region of interest" description="Disordered" evidence="8">
    <location>
        <begin position="186"/>
        <end position="214"/>
    </location>
</feature>
<keyword evidence="3" id="KW-0813">Transport</keyword>
<accession>A0ABR3AXR5</accession>
<comment type="caution">
    <text evidence="12">The sequence shown here is derived from an EMBL/GenBank/DDBJ whole genome shotgun (WGS) entry which is preliminary data.</text>
</comment>
<feature type="transmembrane region" description="Helical" evidence="9">
    <location>
        <begin position="357"/>
        <end position="377"/>
    </location>
</feature>
<proteinExistence type="inferred from homology"/>
<keyword evidence="7 9" id="KW-0472">Membrane</keyword>
<evidence type="ECO:0000256" key="5">
    <source>
        <dbReference type="ARBA" id="ARBA00022989"/>
    </source>
</evidence>
<feature type="region of interest" description="Disordered" evidence="8">
    <location>
        <begin position="1"/>
        <end position="69"/>
    </location>
</feature>
<dbReference type="Pfam" id="PF01699">
    <property type="entry name" value="Na_Ca_ex"/>
    <property type="match status" value="2"/>
</dbReference>
<feature type="domain" description="Inner membrane component" evidence="11">
    <location>
        <begin position="124"/>
        <end position="174"/>
    </location>
</feature>
<dbReference type="Proteomes" id="UP001448207">
    <property type="component" value="Unassembled WGS sequence"/>
</dbReference>
<dbReference type="InterPro" id="IPR005185">
    <property type="entry name" value="YccF"/>
</dbReference>
<feature type="transmembrane region" description="Helical" evidence="9">
    <location>
        <begin position="389"/>
        <end position="408"/>
    </location>
</feature>
<feature type="domain" description="Sodium/calcium exchanger membrane region" evidence="10">
    <location>
        <begin position="697"/>
        <end position="848"/>
    </location>
</feature>
<sequence length="868" mass="95626">MGSSSINDPPPKDGTRKVHYGATDSPPEDEPDRSPNGPHSDEANEHAKPRRRTHRRDSDRQSFDSTDREMTLKDIQEAMNKRHPFGLPIWKPALYKKSRSVVRKANSSLHASPSSSPELFLNPGNIAWTLVFGWWLALVMFIISIVMIIIPTNGRAYALVLRELAAYLLWPFGRYIERHVEITPSDPRHPSASVDEESGLLQNQRADDTAQRNKPTLKQRISSVLRLGLAGWIYYVLFFVIAAPLLLLVSTICWLCVVTIPMAKLNYILLRHLYRHPLTLRFKSSPSGQSQMNATGKPIIILLCTYQAIGLQYYKYTYDGINIMFINLLPIVFFVIFDDHVLKKYLPDSIVTSPTAIFSLSLASVIPLSYFIGMGVSSVSAQSSMGVGAVINATFGSIIEIILYSVALMGGKSALVEGSLIGSILAGVLLLPGCSMISAGVKRKEQRFNAKSAGVTSTMLIMAIIGILTPTLFYQMLGSFELRCTGCPESSNGTGVIACSQCYYDQMNPTLDPVYQNSVKPLMWICAAILPSVYFIGLVFSLHTHVDMVWKSSTPKAPKQPHQSYYQRLLPAHILSHLTHHPATAKDVAPSQTIPVTTSGPASLALYSATQNLPHTTSSPPLPSHSPPPTTAQIQDSTAGSNTTLYNPHNPNFIPIVGPNNLPATPITFIHAKEPDEDEDEEEAAGHDSPNWSKTKSFTVLFGCTLLYSIIAEILIETVDLVMDSLVVDEKFLGLTLFALVPNITEFMNAISFALNGNIVLSMEIGSAYALQVCLLQIPAMVGFSLWYNWDKEEVARYTFSLVFPRWDVISVIFSVFLLTYTYQEGKANYFKGSILILSYCVLVAGFYYIPPSAGHSLLSVGQAAIGN</sequence>
<name>A0ABR3AXR5_PHYBL</name>
<dbReference type="Gene3D" id="1.20.1420.30">
    <property type="entry name" value="NCX, central ion-binding region"/>
    <property type="match status" value="2"/>
</dbReference>
<feature type="transmembrane region" description="Helical" evidence="9">
    <location>
        <begin position="126"/>
        <end position="150"/>
    </location>
</feature>
<feature type="transmembrane region" description="Helical" evidence="9">
    <location>
        <begin position="802"/>
        <end position="823"/>
    </location>
</feature>
<dbReference type="Pfam" id="PF03733">
    <property type="entry name" value="YccF"/>
    <property type="match status" value="1"/>
</dbReference>
<feature type="compositionally biased region" description="Polar residues" evidence="8">
    <location>
        <begin position="632"/>
        <end position="645"/>
    </location>
</feature>
<dbReference type="EMBL" id="JBCLYO010000012">
    <property type="protein sequence ID" value="KAL0084474.1"/>
    <property type="molecule type" value="Genomic_DNA"/>
</dbReference>
<keyword evidence="4 9" id="KW-0812">Transmembrane</keyword>
<evidence type="ECO:0000313" key="13">
    <source>
        <dbReference type="Proteomes" id="UP001448207"/>
    </source>
</evidence>
<feature type="transmembrane region" description="Helical" evidence="9">
    <location>
        <begin position="453"/>
        <end position="473"/>
    </location>
</feature>
<evidence type="ECO:0000256" key="3">
    <source>
        <dbReference type="ARBA" id="ARBA00022448"/>
    </source>
</evidence>